<dbReference type="PANTHER" id="PTHR23021:SF28">
    <property type="entry name" value="SERPENTINE RECEPTOR, CLASS T-RELATED"/>
    <property type="match status" value="1"/>
</dbReference>
<name>A0AA36M9L6_CYLNA</name>
<dbReference type="PANTHER" id="PTHR23021">
    <property type="entry name" value="SERPENTINE RECEPTOR, CLASS T"/>
    <property type="match status" value="1"/>
</dbReference>
<evidence type="ECO:0000313" key="2">
    <source>
        <dbReference type="EMBL" id="CAJ0603696.1"/>
    </source>
</evidence>
<gene>
    <name evidence="2" type="ORF">CYNAS_LOCUS15679</name>
</gene>
<protein>
    <recommendedName>
        <fullName evidence="4">Rhodopsin</fullName>
    </recommendedName>
</protein>
<feature type="transmembrane region" description="Helical" evidence="1">
    <location>
        <begin position="202"/>
        <end position="222"/>
    </location>
</feature>
<comment type="caution">
    <text evidence="2">The sequence shown here is derived from an EMBL/GenBank/DDBJ whole genome shotgun (WGS) entry which is preliminary data.</text>
</comment>
<proteinExistence type="predicted"/>
<accession>A0AA36M9L6</accession>
<evidence type="ECO:0000313" key="3">
    <source>
        <dbReference type="Proteomes" id="UP001176961"/>
    </source>
</evidence>
<feature type="transmembrane region" description="Helical" evidence="1">
    <location>
        <begin position="243"/>
        <end position="264"/>
    </location>
</feature>
<organism evidence="2 3">
    <name type="scientific">Cylicocyclus nassatus</name>
    <name type="common">Nematode worm</name>
    <dbReference type="NCBI Taxonomy" id="53992"/>
    <lineage>
        <taxon>Eukaryota</taxon>
        <taxon>Metazoa</taxon>
        <taxon>Ecdysozoa</taxon>
        <taxon>Nematoda</taxon>
        <taxon>Chromadorea</taxon>
        <taxon>Rhabditida</taxon>
        <taxon>Rhabditina</taxon>
        <taxon>Rhabditomorpha</taxon>
        <taxon>Strongyloidea</taxon>
        <taxon>Strongylidae</taxon>
        <taxon>Cylicocyclus</taxon>
    </lineage>
</organism>
<dbReference type="Proteomes" id="UP001176961">
    <property type="component" value="Unassembled WGS sequence"/>
</dbReference>
<evidence type="ECO:0008006" key="4">
    <source>
        <dbReference type="Google" id="ProtNLM"/>
    </source>
</evidence>
<keyword evidence="1" id="KW-0812">Transmembrane</keyword>
<keyword evidence="3" id="KW-1185">Reference proteome</keyword>
<evidence type="ECO:0000256" key="1">
    <source>
        <dbReference type="SAM" id="Phobius"/>
    </source>
</evidence>
<reference evidence="2" key="1">
    <citation type="submission" date="2023-07" db="EMBL/GenBank/DDBJ databases">
        <authorList>
            <consortium name="CYATHOMIX"/>
        </authorList>
    </citation>
    <scope>NUCLEOTIDE SEQUENCE</scope>
    <source>
        <strain evidence="2">N/A</strain>
    </source>
</reference>
<keyword evidence="1" id="KW-1133">Transmembrane helix</keyword>
<feature type="transmembrane region" description="Helical" evidence="1">
    <location>
        <begin position="276"/>
        <end position="296"/>
    </location>
</feature>
<dbReference type="Pfam" id="PF10321">
    <property type="entry name" value="7TM_GPCR_Srt"/>
    <property type="match status" value="1"/>
</dbReference>
<feature type="transmembrane region" description="Helical" evidence="1">
    <location>
        <begin position="72"/>
        <end position="94"/>
    </location>
</feature>
<dbReference type="SUPFAM" id="SSF81321">
    <property type="entry name" value="Family A G protein-coupled receptor-like"/>
    <property type="match status" value="1"/>
</dbReference>
<sequence length="325" mass="37481">MHVFYLHLPWRIDEEEYNCSSRPLSEWQNRGSYNYAQGIYFSMAGTIFIVLYVLCLVGMYRGHLLRIPCYRLMLINGFADIADLVLTSYVTAYFHFTGGIFCSSKNFEWIAGHLAYSLWFGASFNCMVLAFNRLVEMVPAARSLGFFFEGKVLYMWTSLSIFYMIIVWFVLRPIPFNTVISAFIGPPMIGDPEWEHQHYTSAYLLFYNLIVTLVMLTVYPYLCWYVRKVSVAHGNVDKAQMQIFTQVLCVCVTTAIAALLYASIELLPSVPRVVIIAAHVLWHLSHGMHGVTYMCFNPRIRREVFALFKTFKTVPYTVSSTNQGF</sequence>
<dbReference type="Gene3D" id="1.20.1070.10">
    <property type="entry name" value="Rhodopsin 7-helix transmembrane proteins"/>
    <property type="match status" value="1"/>
</dbReference>
<feature type="transmembrane region" description="Helical" evidence="1">
    <location>
        <begin position="114"/>
        <end position="131"/>
    </location>
</feature>
<keyword evidence="1" id="KW-0472">Membrane</keyword>
<dbReference type="AlphaFoldDB" id="A0AA36M9L6"/>
<feature type="transmembrane region" description="Helical" evidence="1">
    <location>
        <begin position="152"/>
        <end position="171"/>
    </location>
</feature>
<dbReference type="EMBL" id="CATQJL010000305">
    <property type="protein sequence ID" value="CAJ0603696.1"/>
    <property type="molecule type" value="Genomic_DNA"/>
</dbReference>
<dbReference type="InterPro" id="IPR019425">
    <property type="entry name" value="7TM_GPCR_serpentine_rcpt_Srt"/>
</dbReference>
<feature type="transmembrane region" description="Helical" evidence="1">
    <location>
        <begin position="39"/>
        <end position="60"/>
    </location>
</feature>